<gene>
    <name evidence="2" type="ORF">STCU_10933</name>
</gene>
<protein>
    <submittedName>
        <fullName evidence="2">Uncharacterized protein</fullName>
    </submittedName>
</protein>
<organism evidence="2 3">
    <name type="scientific">Strigomonas culicis</name>
    <dbReference type="NCBI Taxonomy" id="28005"/>
    <lineage>
        <taxon>Eukaryota</taxon>
        <taxon>Discoba</taxon>
        <taxon>Euglenozoa</taxon>
        <taxon>Kinetoplastea</taxon>
        <taxon>Metakinetoplastina</taxon>
        <taxon>Trypanosomatida</taxon>
        <taxon>Trypanosomatidae</taxon>
        <taxon>Strigomonadinae</taxon>
        <taxon>Strigomonas</taxon>
    </lineage>
</organism>
<reference evidence="2 3" key="1">
    <citation type="journal article" date="2013" name="PLoS ONE">
        <title>Predicting the Proteins of Angomonas deanei, Strigomonas culicis and Their Respective Endosymbionts Reveals New Aspects of the Trypanosomatidae Family.</title>
        <authorList>
            <person name="Motta M.C."/>
            <person name="Martins A.C."/>
            <person name="de Souza S.S."/>
            <person name="Catta-Preta C.M."/>
            <person name="Silva R."/>
            <person name="Klein C.C."/>
            <person name="de Almeida L.G."/>
            <person name="de Lima Cunha O."/>
            <person name="Ciapina L.P."/>
            <person name="Brocchi M."/>
            <person name="Colabardini A.C."/>
            <person name="de Araujo Lima B."/>
            <person name="Machado C.R."/>
            <person name="de Almeida Soares C.M."/>
            <person name="Probst C.M."/>
            <person name="de Menezes C.B."/>
            <person name="Thompson C.E."/>
            <person name="Bartholomeu D.C."/>
            <person name="Gradia D.F."/>
            <person name="Pavoni D.P."/>
            <person name="Grisard E.C."/>
            <person name="Fantinatti-Garboggini F."/>
            <person name="Marchini F.K."/>
            <person name="Rodrigues-Luiz G.F."/>
            <person name="Wagner G."/>
            <person name="Goldman G.H."/>
            <person name="Fietto J.L."/>
            <person name="Elias M.C."/>
            <person name="Goldman M.H."/>
            <person name="Sagot M.F."/>
            <person name="Pereira M."/>
            <person name="Stoco P.H."/>
            <person name="de Mendonca-Neto R.P."/>
            <person name="Teixeira S.M."/>
            <person name="Maciel T.E."/>
            <person name="de Oliveira Mendes T.A."/>
            <person name="Urmenyi T.P."/>
            <person name="de Souza W."/>
            <person name="Schenkman S."/>
            <person name="de Vasconcelos A.T."/>
        </authorList>
    </citation>
    <scope>NUCLEOTIDE SEQUENCE [LARGE SCALE GENOMIC DNA]</scope>
</reference>
<keyword evidence="3" id="KW-1185">Reference proteome</keyword>
<evidence type="ECO:0000313" key="3">
    <source>
        <dbReference type="Proteomes" id="UP000015354"/>
    </source>
</evidence>
<dbReference type="InterPro" id="IPR043136">
    <property type="entry name" value="B30.2/SPRY_sf"/>
</dbReference>
<evidence type="ECO:0000313" key="2">
    <source>
        <dbReference type="EMBL" id="EPY16885.1"/>
    </source>
</evidence>
<dbReference type="Proteomes" id="UP000015354">
    <property type="component" value="Unassembled WGS sequence"/>
</dbReference>
<dbReference type="Gene3D" id="2.60.120.920">
    <property type="match status" value="1"/>
</dbReference>
<evidence type="ECO:0000256" key="1">
    <source>
        <dbReference type="SAM" id="MobiDB-lite"/>
    </source>
</evidence>
<dbReference type="AlphaFoldDB" id="S9V231"/>
<sequence length="132" mass="14038">MAEQEEEARRENPYGRAADDASSTRTDRGMRASAGGVYVGDRPNSYGYHCQTGLLHADGGESYALGGAAPSGHATDDIYSLWFLVEEDCLAIAQNGVRIGTVCTDAFSEDQVWVPAVSLRGCGVSLLPPQLL</sequence>
<dbReference type="EMBL" id="ATMH01010822">
    <property type="protein sequence ID" value="EPY16885.1"/>
    <property type="molecule type" value="Genomic_DNA"/>
</dbReference>
<comment type="caution">
    <text evidence="2">The sequence shown here is derived from an EMBL/GenBank/DDBJ whole genome shotgun (WGS) entry which is preliminary data.</text>
</comment>
<proteinExistence type="predicted"/>
<feature type="region of interest" description="Disordered" evidence="1">
    <location>
        <begin position="1"/>
        <end position="37"/>
    </location>
</feature>
<accession>S9V231</accession>
<name>S9V231_9TRYP</name>
<feature type="compositionally biased region" description="Basic and acidic residues" evidence="1">
    <location>
        <begin position="7"/>
        <end position="19"/>
    </location>
</feature>